<proteinExistence type="predicted"/>
<protein>
    <recommendedName>
        <fullName evidence="4">SCP domain-containing protein</fullName>
    </recommendedName>
</protein>
<dbReference type="InterPro" id="IPR002413">
    <property type="entry name" value="V5_allergen-like"/>
</dbReference>
<dbReference type="Proteomes" id="UP001153321">
    <property type="component" value="Chromosome 9"/>
</dbReference>
<sequence length="218" mass="25096">MDLKILFILSLTLVTIAQCKLVRLSCKHIRTLVDGHNSRRLQIAKGSILNQPAAAEMKMMLWDEELAKKAEKWAIKDHNYHNPDKTLPSGRFLTGENLYWYSTTNHKYNLDLEKGLDSWFSEHVNFTFGPLTNAMFDQNKPHDIGHYTQMVWADSSYLGCAMTQSFKDEWNKFYVVCNYGPTGNYIREKPYRVSGGPSKKLICGTKDCSRPYGPKCKK</sequence>
<evidence type="ECO:0000259" key="4">
    <source>
        <dbReference type="SMART" id="SM00198"/>
    </source>
</evidence>
<dbReference type="InterPro" id="IPR035940">
    <property type="entry name" value="CAP_sf"/>
</dbReference>
<feature type="domain" description="SCP" evidence="4">
    <location>
        <begin position="27"/>
        <end position="187"/>
    </location>
</feature>
<evidence type="ECO:0000256" key="3">
    <source>
        <dbReference type="SAM" id="SignalP"/>
    </source>
</evidence>
<dbReference type="SMART" id="SM00198">
    <property type="entry name" value="SCP"/>
    <property type="match status" value="1"/>
</dbReference>
<dbReference type="GO" id="GO:0005576">
    <property type="term" value="C:extracellular region"/>
    <property type="evidence" value="ECO:0007669"/>
    <property type="project" value="UniProtKB-SubCell"/>
</dbReference>
<dbReference type="CDD" id="cd05380">
    <property type="entry name" value="CAP_euk"/>
    <property type="match status" value="1"/>
</dbReference>
<keyword evidence="2" id="KW-0964">Secreted</keyword>
<evidence type="ECO:0000313" key="6">
    <source>
        <dbReference type="Proteomes" id="UP001153321"/>
    </source>
</evidence>
<dbReference type="Gene3D" id="3.40.33.10">
    <property type="entry name" value="CAP"/>
    <property type="match status" value="1"/>
</dbReference>
<dbReference type="EMBL" id="LR824540">
    <property type="protein sequence ID" value="CAH1647190.1"/>
    <property type="molecule type" value="Genomic_DNA"/>
</dbReference>
<accession>A0A9P0IG69</accession>
<feature type="signal peptide" evidence="3">
    <location>
        <begin position="1"/>
        <end position="19"/>
    </location>
</feature>
<dbReference type="PANTHER" id="PTHR10334">
    <property type="entry name" value="CYSTEINE-RICH SECRETORY PROTEIN-RELATED"/>
    <property type="match status" value="1"/>
</dbReference>
<dbReference type="PRINTS" id="PR00838">
    <property type="entry name" value="V5ALLERGEN"/>
</dbReference>
<keyword evidence="6" id="KW-1185">Reference proteome</keyword>
<evidence type="ECO:0000256" key="2">
    <source>
        <dbReference type="ARBA" id="ARBA00022525"/>
    </source>
</evidence>
<dbReference type="AlphaFoldDB" id="A0A9P0IG69"/>
<evidence type="ECO:0000313" key="5">
    <source>
        <dbReference type="EMBL" id="CAH1647190.1"/>
    </source>
</evidence>
<evidence type="ECO:0000256" key="1">
    <source>
        <dbReference type="ARBA" id="ARBA00004613"/>
    </source>
</evidence>
<dbReference type="SUPFAM" id="SSF55797">
    <property type="entry name" value="PR-1-like"/>
    <property type="match status" value="1"/>
</dbReference>
<dbReference type="PROSITE" id="PS01010">
    <property type="entry name" value="CRISP_2"/>
    <property type="match status" value="1"/>
</dbReference>
<reference evidence="5" key="1">
    <citation type="submission" date="2022-02" db="EMBL/GenBank/DDBJ databases">
        <authorList>
            <person name="King R."/>
        </authorList>
    </citation>
    <scope>NUCLEOTIDE SEQUENCE</scope>
</reference>
<dbReference type="InterPro" id="IPR001283">
    <property type="entry name" value="CRISP-related"/>
</dbReference>
<feature type="chain" id="PRO_5040189256" description="SCP domain-containing protein" evidence="3">
    <location>
        <begin position="20"/>
        <end position="218"/>
    </location>
</feature>
<dbReference type="InterPro" id="IPR014044">
    <property type="entry name" value="CAP_dom"/>
</dbReference>
<dbReference type="Pfam" id="PF00188">
    <property type="entry name" value="CAP"/>
    <property type="match status" value="1"/>
</dbReference>
<comment type="subcellular location">
    <subcellularLocation>
        <location evidence="1">Secreted</location>
    </subcellularLocation>
</comment>
<dbReference type="PROSITE" id="PS01009">
    <property type="entry name" value="CRISP_1"/>
    <property type="match status" value="1"/>
</dbReference>
<name>A0A9P0IG69_SPOLI</name>
<dbReference type="InterPro" id="IPR018244">
    <property type="entry name" value="Allrgn_V5/Tpx1_CS"/>
</dbReference>
<gene>
    <name evidence="5" type="ORF">SPLIT_LOCUS12541</name>
</gene>
<dbReference type="PRINTS" id="PR00837">
    <property type="entry name" value="V5TPXLIKE"/>
</dbReference>
<organism evidence="5 6">
    <name type="scientific">Spodoptera littoralis</name>
    <name type="common">Egyptian cotton leafworm</name>
    <dbReference type="NCBI Taxonomy" id="7109"/>
    <lineage>
        <taxon>Eukaryota</taxon>
        <taxon>Metazoa</taxon>
        <taxon>Ecdysozoa</taxon>
        <taxon>Arthropoda</taxon>
        <taxon>Hexapoda</taxon>
        <taxon>Insecta</taxon>
        <taxon>Pterygota</taxon>
        <taxon>Neoptera</taxon>
        <taxon>Endopterygota</taxon>
        <taxon>Lepidoptera</taxon>
        <taxon>Glossata</taxon>
        <taxon>Ditrysia</taxon>
        <taxon>Noctuoidea</taxon>
        <taxon>Noctuidae</taxon>
        <taxon>Amphipyrinae</taxon>
        <taxon>Spodoptera</taxon>
    </lineage>
</organism>
<keyword evidence="3" id="KW-0732">Signal</keyword>